<keyword evidence="2" id="KW-0238">DNA-binding</keyword>
<feature type="compositionally biased region" description="Acidic residues" evidence="5">
    <location>
        <begin position="517"/>
        <end position="526"/>
    </location>
</feature>
<dbReference type="PANTHER" id="PTHR13230">
    <property type="entry name" value="GENERAL TRANSCRIPTION FACTOR IIIC, POLYPEPTIDE 5"/>
    <property type="match status" value="1"/>
</dbReference>
<proteinExistence type="predicted"/>
<dbReference type="EMBL" id="MU004231">
    <property type="protein sequence ID" value="KAF2673323.1"/>
    <property type="molecule type" value="Genomic_DNA"/>
</dbReference>
<evidence type="ECO:0000259" key="6">
    <source>
        <dbReference type="Pfam" id="PF09734"/>
    </source>
</evidence>
<dbReference type="GO" id="GO:0000127">
    <property type="term" value="C:transcription factor TFIIIC complex"/>
    <property type="evidence" value="ECO:0007669"/>
    <property type="project" value="InterPro"/>
</dbReference>
<dbReference type="GO" id="GO:0001002">
    <property type="term" value="F:RNA polymerase III type 1 promoter sequence-specific DNA binding"/>
    <property type="evidence" value="ECO:0007669"/>
    <property type="project" value="TreeGrafter"/>
</dbReference>
<sequence length="556" mass="63050">MQNFQQMEQPAFEDSQLVDLVPVGDAQIISLEHPCRIHNVDRGVKSLGGHTILNKFLDSSKDWKSRKPHISLRPEDAFATKLPSFYNVTNNVVLKITVPKRTGRKRKRGSDHPFEMDADWPPPKSGLADAAAVHRSIRDNEKKYSYSPVGEIRHTYRFRTITSFQHATVGNPVVKRMKKTLLSSDYETVKQFGVDPSPDLAPTAELHPPPGIALTELPFPFYYRQNENIFVQTDPTGAIQSVNLDHQMKSSITKIGHDAPTVPTTPPPNLPKEYTLDPYIRQVVKALRNALKDRPILSTRVQSAASNNAPFGNIRRAIPYCGYMFREGPFKNALIRYGVDPRSDTKYRDYQLVHVHVQPPDKSKVWYSKDLNKDITSSNKQDAYKFDGTTVSMDHKVWQACDVSDPLLRSILDNSNLCDTFETTTRGWYKSGVWSIFRVLLKDKIDRIVHGTSRDDAFYKMVLEDWPENLEDYSIDPSKRLSQDPDIASLRARARTLGRQAELTGATRKRMRKDFLEGGDDYDEDLGSGQESAVDDSDLDEVDEVSDQDDDEFGAA</sequence>
<keyword evidence="9" id="KW-1185">Reference proteome</keyword>
<dbReference type="Proteomes" id="UP000799302">
    <property type="component" value="Unassembled WGS sequence"/>
</dbReference>
<dbReference type="GO" id="GO:0005634">
    <property type="term" value="C:nucleus"/>
    <property type="evidence" value="ECO:0007669"/>
    <property type="project" value="UniProtKB-SubCell"/>
</dbReference>
<dbReference type="Gene3D" id="3.30.200.160">
    <property type="entry name" value="TFIIIC, subcomplex tauA, subunit Sfc1, barrel domain"/>
    <property type="match status" value="1"/>
</dbReference>
<evidence type="ECO:0000256" key="2">
    <source>
        <dbReference type="ARBA" id="ARBA00023125"/>
    </source>
</evidence>
<feature type="region of interest" description="Disordered" evidence="5">
    <location>
        <begin position="101"/>
        <end position="127"/>
    </location>
</feature>
<reference evidence="8" key="1">
    <citation type="journal article" date="2020" name="Stud. Mycol.">
        <title>101 Dothideomycetes genomes: a test case for predicting lifestyles and emergence of pathogens.</title>
        <authorList>
            <person name="Haridas S."/>
            <person name="Albert R."/>
            <person name="Binder M."/>
            <person name="Bloem J."/>
            <person name="Labutti K."/>
            <person name="Salamov A."/>
            <person name="Andreopoulos B."/>
            <person name="Baker S."/>
            <person name="Barry K."/>
            <person name="Bills G."/>
            <person name="Bluhm B."/>
            <person name="Cannon C."/>
            <person name="Castanera R."/>
            <person name="Culley D."/>
            <person name="Daum C."/>
            <person name="Ezra D."/>
            <person name="Gonzalez J."/>
            <person name="Henrissat B."/>
            <person name="Kuo A."/>
            <person name="Liang C."/>
            <person name="Lipzen A."/>
            <person name="Lutzoni F."/>
            <person name="Magnuson J."/>
            <person name="Mondo S."/>
            <person name="Nolan M."/>
            <person name="Ohm R."/>
            <person name="Pangilinan J."/>
            <person name="Park H.-J."/>
            <person name="Ramirez L."/>
            <person name="Alfaro M."/>
            <person name="Sun H."/>
            <person name="Tritt A."/>
            <person name="Yoshinaga Y."/>
            <person name="Zwiers L.-H."/>
            <person name="Turgeon B."/>
            <person name="Goodwin S."/>
            <person name="Spatafora J."/>
            <person name="Crous P."/>
            <person name="Grigoriev I."/>
        </authorList>
    </citation>
    <scope>NUCLEOTIDE SEQUENCE</scope>
    <source>
        <strain evidence="8">CBS 115976</strain>
    </source>
</reference>
<evidence type="ECO:0008006" key="10">
    <source>
        <dbReference type="Google" id="ProtNLM"/>
    </source>
</evidence>
<keyword evidence="3" id="KW-0804">Transcription</keyword>
<dbReference type="InterPro" id="IPR040454">
    <property type="entry name" value="TF_IIIC_Tfc1/Sfc1"/>
</dbReference>
<dbReference type="PANTHER" id="PTHR13230:SF5">
    <property type="entry name" value="GENERAL TRANSCRIPTION FACTOR 3C POLYPEPTIDE 5"/>
    <property type="match status" value="1"/>
</dbReference>
<evidence type="ECO:0000313" key="9">
    <source>
        <dbReference type="Proteomes" id="UP000799302"/>
    </source>
</evidence>
<dbReference type="AlphaFoldDB" id="A0A6A6UPF0"/>
<gene>
    <name evidence="8" type="ORF">BT63DRAFT_153470</name>
</gene>
<name>A0A6A6UPF0_9PEZI</name>
<dbReference type="GO" id="GO:0001003">
    <property type="term" value="F:RNA polymerase III type 2 promoter sequence-specific DNA binding"/>
    <property type="evidence" value="ECO:0007669"/>
    <property type="project" value="TreeGrafter"/>
</dbReference>
<evidence type="ECO:0000259" key="7">
    <source>
        <dbReference type="Pfam" id="PF17682"/>
    </source>
</evidence>
<feature type="domain" description="Transcription factor IIIC subunit Tfc1/Sfc1 triple barrel" evidence="7">
    <location>
        <begin position="29"/>
        <end position="166"/>
    </location>
</feature>
<comment type="subcellular location">
    <subcellularLocation>
        <location evidence="1">Nucleus</location>
    </subcellularLocation>
</comment>
<evidence type="ECO:0000256" key="5">
    <source>
        <dbReference type="SAM" id="MobiDB-lite"/>
    </source>
</evidence>
<evidence type="ECO:0000256" key="1">
    <source>
        <dbReference type="ARBA" id="ARBA00004123"/>
    </source>
</evidence>
<evidence type="ECO:0000256" key="3">
    <source>
        <dbReference type="ARBA" id="ARBA00023163"/>
    </source>
</evidence>
<evidence type="ECO:0000313" key="8">
    <source>
        <dbReference type="EMBL" id="KAF2673323.1"/>
    </source>
</evidence>
<dbReference type="InterPro" id="IPR042536">
    <property type="entry name" value="TFIIIC_tauA_Sfc1"/>
</dbReference>
<evidence type="ECO:0000256" key="4">
    <source>
        <dbReference type="ARBA" id="ARBA00023242"/>
    </source>
</evidence>
<feature type="region of interest" description="Disordered" evidence="5">
    <location>
        <begin position="255"/>
        <end position="274"/>
    </location>
</feature>
<accession>A0A6A6UPF0</accession>
<dbReference type="GO" id="GO:0006384">
    <property type="term" value="P:transcription initiation at RNA polymerase III promoter"/>
    <property type="evidence" value="ECO:0007669"/>
    <property type="project" value="InterPro"/>
</dbReference>
<feature type="compositionally biased region" description="Acidic residues" evidence="5">
    <location>
        <begin position="533"/>
        <end position="556"/>
    </location>
</feature>
<protein>
    <recommendedName>
        <fullName evidence="10">Transcription factor IIIC subunit 5 HTH domain-containing protein</fullName>
    </recommendedName>
</protein>
<dbReference type="InterPro" id="IPR041499">
    <property type="entry name" value="Tfc1/Sfc1_N"/>
</dbReference>
<keyword evidence="4" id="KW-0539">Nucleus</keyword>
<feature type="domain" description="Transcription factor IIIC subunit 5 HTH" evidence="6">
    <location>
        <begin position="207"/>
        <end position="354"/>
    </location>
</feature>
<dbReference type="Pfam" id="PF17682">
    <property type="entry name" value="Tau95_N"/>
    <property type="match status" value="1"/>
</dbReference>
<dbReference type="InterPro" id="IPR019136">
    <property type="entry name" value="TF_IIIC_su-5_HTH"/>
</dbReference>
<dbReference type="Pfam" id="PF09734">
    <property type="entry name" value="Tau95"/>
    <property type="match status" value="1"/>
</dbReference>
<organism evidence="8 9">
    <name type="scientific">Microthyrium microscopicum</name>
    <dbReference type="NCBI Taxonomy" id="703497"/>
    <lineage>
        <taxon>Eukaryota</taxon>
        <taxon>Fungi</taxon>
        <taxon>Dikarya</taxon>
        <taxon>Ascomycota</taxon>
        <taxon>Pezizomycotina</taxon>
        <taxon>Dothideomycetes</taxon>
        <taxon>Dothideomycetes incertae sedis</taxon>
        <taxon>Microthyriales</taxon>
        <taxon>Microthyriaceae</taxon>
        <taxon>Microthyrium</taxon>
    </lineage>
</organism>
<dbReference type="OrthoDB" id="5598268at2759"/>
<feature type="region of interest" description="Disordered" evidence="5">
    <location>
        <begin position="517"/>
        <end position="556"/>
    </location>
</feature>